<dbReference type="SUPFAM" id="SSF55811">
    <property type="entry name" value="Nudix"/>
    <property type="match status" value="1"/>
</dbReference>
<name>A0A833HNL0_9FIRM</name>
<dbReference type="AlphaFoldDB" id="A0A833HNL0"/>
<dbReference type="Gene3D" id="3.90.79.10">
    <property type="entry name" value="Nucleoside Triphosphate Pyrophosphohydrolase"/>
    <property type="match status" value="1"/>
</dbReference>
<evidence type="ECO:0000313" key="2">
    <source>
        <dbReference type="EMBL" id="KAB3529605.1"/>
    </source>
</evidence>
<organism evidence="2 3">
    <name type="scientific">Alkaliphilus serpentinus</name>
    <dbReference type="NCBI Taxonomy" id="1482731"/>
    <lineage>
        <taxon>Bacteria</taxon>
        <taxon>Bacillati</taxon>
        <taxon>Bacillota</taxon>
        <taxon>Clostridia</taxon>
        <taxon>Peptostreptococcales</taxon>
        <taxon>Natronincolaceae</taxon>
        <taxon>Alkaliphilus</taxon>
    </lineage>
</organism>
<dbReference type="PANTHER" id="PTHR43222">
    <property type="entry name" value="NUDIX HYDROLASE 23"/>
    <property type="match status" value="1"/>
</dbReference>
<dbReference type="RefSeq" id="WP_151866023.1">
    <property type="nucleotide sequence ID" value="NZ_WBZB01000027.1"/>
</dbReference>
<keyword evidence="3" id="KW-1185">Reference proteome</keyword>
<accession>A0A833HNL0</accession>
<sequence length="172" mass="20014">MLKYTLCFIKCGEKILLLNRERPGWMGSWNGVGGLIEEKEKPIESAIREIWEETAISVDELDFKGVVTWKNEKGLIEGMYVFIVEVAETYIFNSPIKTEEGILDWKEMNWIFNSKNTGIVSNIPKFLSHMLESNELYEYNCIYEGCILKDISINRIRDDFINKVKEIKNKCG</sequence>
<evidence type="ECO:0000259" key="1">
    <source>
        <dbReference type="PROSITE" id="PS51462"/>
    </source>
</evidence>
<dbReference type="OrthoDB" id="9804563at2"/>
<feature type="domain" description="Nudix hydrolase" evidence="1">
    <location>
        <begin position="1"/>
        <end position="132"/>
    </location>
</feature>
<dbReference type="InterPro" id="IPR000086">
    <property type="entry name" value="NUDIX_hydrolase_dom"/>
</dbReference>
<dbReference type="PROSITE" id="PS51462">
    <property type="entry name" value="NUDIX"/>
    <property type="match status" value="1"/>
</dbReference>
<evidence type="ECO:0000313" key="3">
    <source>
        <dbReference type="Proteomes" id="UP000465601"/>
    </source>
</evidence>
<protein>
    <submittedName>
        <fullName evidence="2">8-oxo-dGTP diphosphatase</fullName>
    </submittedName>
</protein>
<reference evidence="2 3" key="1">
    <citation type="submission" date="2019-10" db="EMBL/GenBank/DDBJ databases">
        <title>Alkaliphilus serpentinus sp. nov. and Alkaliphilus pronyensis sp. nov., two novel anaerobic alkaliphilic species isolated from the serpentinized-hosted hydrothermal field of the Prony Bay (New Caledonia).</title>
        <authorList>
            <person name="Postec A."/>
        </authorList>
    </citation>
    <scope>NUCLEOTIDE SEQUENCE [LARGE SCALE GENOMIC DNA]</scope>
    <source>
        <strain evidence="2 3">LacT</strain>
    </source>
</reference>
<gene>
    <name evidence="2" type="ORF">F8153_08970</name>
</gene>
<dbReference type="InterPro" id="IPR015797">
    <property type="entry name" value="NUDIX_hydrolase-like_dom_sf"/>
</dbReference>
<proteinExistence type="predicted"/>
<dbReference type="EMBL" id="WBZB01000027">
    <property type="protein sequence ID" value="KAB3529605.1"/>
    <property type="molecule type" value="Genomic_DNA"/>
</dbReference>
<dbReference type="Proteomes" id="UP000465601">
    <property type="component" value="Unassembled WGS sequence"/>
</dbReference>
<dbReference type="PANTHER" id="PTHR43222:SF2">
    <property type="entry name" value="NUDIX HYDROLASE 23, CHLOROPLASTIC"/>
    <property type="match status" value="1"/>
</dbReference>
<dbReference type="Pfam" id="PF00293">
    <property type="entry name" value="NUDIX"/>
    <property type="match status" value="1"/>
</dbReference>
<dbReference type="CDD" id="cd18886">
    <property type="entry name" value="NUDIX_MutT_Nudt1"/>
    <property type="match status" value="1"/>
</dbReference>
<comment type="caution">
    <text evidence="2">The sequence shown here is derived from an EMBL/GenBank/DDBJ whole genome shotgun (WGS) entry which is preliminary data.</text>
</comment>